<dbReference type="SUPFAM" id="SSF53254">
    <property type="entry name" value="Phosphoglycerate mutase-like"/>
    <property type="match status" value="1"/>
</dbReference>
<protein>
    <recommendedName>
        <fullName evidence="3">Phosphoglycerate mutase-like protein</fullName>
    </recommendedName>
</protein>
<sequence>MGILNSGQDAGASSSKTSDNGISKVHVLFQRHGQAISNIVDFDIPGIEGETVTSAQLHDIARTGRGYLRTGVYLPDGLTQFGLDMSKVFVDSVVGNGIRLDNVYMLVSSPLTRCFQTLQANRPAFQLVGPFNGSDGGNGAVFCHPGLQEATPWPQDFPAAVKKVNGQKTISYVNVVGGNSPGCGRVLGETEVDVTQMIWADNVPNKWETLEARFKAATELPSLSDIEEAVQEGRVWLRDMAKKVLDAHLRDGQLGTPKMVVCIHGGIINFITQDWHCNYVKNSNGDWGWRGSAALKNLEVVVYAFESLTDKDARLVEVEMDEYYARTLGNKYYRHLGSETNAVYRNADGSLVNQKTRHWKFIQDKADEVQGFARERKRVLEQLLMWTGAEDFLNSK</sequence>
<accession>A0AAE0N223</accession>
<dbReference type="Gene3D" id="3.40.50.1240">
    <property type="entry name" value="Phosphoglycerate mutase-like"/>
    <property type="match status" value="1"/>
</dbReference>
<dbReference type="Proteomes" id="UP001287356">
    <property type="component" value="Unassembled WGS sequence"/>
</dbReference>
<dbReference type="InterPro" id="IPR029033">
    <property type="entry name" value="His_PPase_superfam"/>
</dbReference>
<evidence type="ECO:0000313" key="1">
    <source>
        <dbReference type="EMBL" id="KAK3367288.1"/>
    </source>
</evidence>
<evidence type="ECO:0008006" key="3">
    <source>
        <dbReference type="Google" id="ProtNLM"/>
    </source>
</evidence>
<proteinExistence type="predicted"/>
<comment type="caution">
    <text evidence="1">The sequence shown here is derived from an EMBL/GenBank/DDBJ whole genome shotgun (WGS) entry which is preliminary data.</text>
</comment>
<evidence type="ECO:0000313" key="2">
    <source>
        <dbReference type="Proteomes" id="UP001287356"/>
    </source>
</evidence>
<organism evidence="1 2">
    <name type="scientific">Lasiosphaeria ovina</name>
    <dbReference type="NCBI Taxonomy" id="92902"/>
    <lineage>
        <taxon>Eukaryota</taxon>
        <taxon>Fungi</taxon>
        <taxon>Dikarya</taxon>
        <taxon>Ascomycota</taxon>
        <taxon>Pezizomycotina</taxon>
        <taxon>Sordariomycetes</taxon>
        <taxon>Sordariomycetidae</taxon>
        <taxon>Sordariales</taxon>
        <taxon>Lasiosphaeriaceae</taxon>
        <taxon>Lasiosphaeria</taxon>
    </lineage>
</organism>
<dbReference type="EMBL" id="JAULSN010000007">
    <property type="protein sequence ID" value="KAK3367288.1"/>
    <property type="molecule type" value="Genomic_DNA"/>
</dbReference>
<gene>
    <name evidence="1" type="ORF">B0T24DRAFT_682431</name>
</gene>
<reference evidence="1" key="2">
    <citation type="submission" date="2023-06" db="EMBL/GenBank/DDBJ databases">
        <authorList>
            <consortium name="Lawrence Berkeley National Laboratory"/>
            <person name="Haridas S."/>
            <person name="Hensen N."/>
            <person name="Bonometti L."/>
            <person name="Westerberg I."/>
            <person name="Brannstrom I.O."/>
            <person name="Guillou S."/>
            <person name="Cros-Aarteil S."/>
            <person name="Calhoun S."/>
            <person name="Kuo A."/>
            <person name="Mondo S."/>
            <person name="Pangilinan J."/>
            <person name="Riley R."/>
            <person name="Labutti K."/>
            <person name="Andreopoulos B."/>
            <person name="Lipzen A."/>
            <person name="Chen C."/>
            <person name="Yanf M."/>
            <person name="Daum C."/>
            <person name="Ng V."/>
            <person name="Clum A."/>
            <person name="Steindorff A."/>
            <person name="Ohm R."/>
            <person name="Martin F."/>
            <person name="Silar P."/>
            <person name="Natvig D."/>
            <person name="Lalanne C."/>
            <person name="Gautier V."/>
            <person name="Ament-Velasquez S.L."/>
            <person name="Kruys A."/>
            <person name="Hutchinson M.I."/>
            <person name="Powell A.J."/>
            <person name="Barry K."/>
            <person name="Miller A.N."/>
            <person name="Grigoriev I.V."/>
            <person name="Debuchy R."/>
            <person name="Gladieux P."/>
            <person name="Thoren M.H."/>
            <person name="Johannesson H."/>
        </authorList>
    </citation>
    <scope>NUCLEOTIDE SEQUENCE</scope>
    <source>
        <strain evidence="1">CBS 958.72</strain>
    </source>
</reference>
<reference evidence="1" key="1">
    <citation type="journal article" date="2023" name="Mol. Phylogenet. Evol.">
        <title>Genome-scale phylogeny and comparative genomics of the fungal order Sordariales.</title>
        <authorList>
            <person name="Hensen N."/>
            <person name="Bonometti L."/>
            <person name="Westerberg I."/>
            <person name="Brannstrom I.O."/>
            <person name="Guillou S."/>
            <person name="Cros-Aarteil S."/>
            <person name="Calhoun S."/>
            <person name="Haridas S."/>
            <person name="Kuo A."/>
            <person name="Mondo S."/>
            <person name="Pangilinan J."/>
            <person name="Riley R."/>
            <person name="LaButti K."/>
            <person name="Andreopoulos B."/>
            <person name="Lipzen A."/>
            <person name="Chen C."/>
            <person name="Yan M."/>
            <person name="Daum C."/>
            <person name="Ng V."/>
            <person name="Clum A."/>
            <person name="Steindorff A."/>
            <person name="Ohm R.A."/>
            <person name="Martin F."/>
            <person name="Silar P."/>
            <person name="Natvig D.O."/>
            <person name="Lalanne C."/>
            <person name="Gautier V."/>
            <person name="Ament-Velasquez S.L."/>
            <person name="Kruys A."/>
            <person name="Hutchinson M.I."/>
            <person name="Powell A.J."/>
            <person name="Barry K."/>
            <person name="Miller A.N."/>
            <person name="Grigoriev I.V."/>
            <person name="Debuchy R."/>
            <person name="Gladieux P."/>
            <person name="Hiltunen Thoren M."/>
            <person name="Johannesson H."/>
        </authorList>
    </citation>
    <scope>NUCLEOTIDE SEQUENCE</scope>
    <source>
        <strain evidence="1">CBS 958.72</strain>
    </source>
</reference>
<dbReference type="AlphaFoldDB" id="A0AAE0N223"/>
<name>A0AAE0N223_9PEZI</name>
<keyword evidence="2" id="KW-1185">Reference proteome</keyword>